<feature type="compositionally biased region" description="Gly residues" evidence="1">
    <location>
        <begin position="69"/>
        <end position="80"/>
    </location>
</feature>
<proteinExistence type="predicted"/>
<evidence type="ECO:0000313" key="2">
    <source>
        <dbReference type="EMBL" id="GHD92610.1"/>
    </source>
</evidence>
<gene>
    <name evidence="2" type="ORF">GCM10010508_46290</name>
</gene>
<protein>
    <submittedName>
        <fullName evidence="2">Uncharacterized protein</fullName>
    </submittedName>
</protein>
<name>A0A918Y6M5_9ACTN</name>
<comment type="caution">
    <text evidence="2">The sequence shown here is derived from an EMBL/GenBank/DDBJ whole genome shotgun (WGS) entry which is preliminary data.</text>
</comment>
<dbReference type="EMBL" id="BMVF01000012">
    <property type="protein sequence ID" value="GHD92610.1"/>
    <property type="molecule type" value="Genomic_DNA"/>
</dbReference>
<dbReference type="Proteomes" id="UP000608955">
    <property type="component" value="Unassembled WGS sequence"/>
</dbReference>
<accession>A0A918Y6M5</accession>
<evidence type="ECO:0000313" key="3">
    <source>
        <dbReference type="Proteomes" id="UP000608955"/>
    </source>
</evidence>
<sequence length="80" mass="8238">MLGMPVVPGGSPAPGNRGHQHPGQCHTPENLSRATPPHDNLPVHRTAPAPRTGHCGPHTNDPRNQPAGGESGPLPGRGWG</sequence>
<keyword evidence="3" id="KW-1185">Reference proteome</keyword>
<evidence type="ECO:0000256" key="1">
    <source>
        <dbReference type="SAM" id="MobiDB-lite"/>
    </source>
</evidence>
<organism evidence="2 3">
    <name type="scientific">Streptomyces naganishii JCM 4654</name>
    <dbReference type="NCBI Taxonomy" id="1306179"/>
    <lineage>
        <taxon>Bacteria</taxon>
        <taxon>Bacillati</taxon>
        <taxon>Actinomycetota</taxon>
        <taxon>Actinomycetes</taxon>
        <taxon>Kitasatosporales</taxon>
        <taxon>Streptomycetaceae</taxon>
        <taxon>Streptomyces</taxon>
    </lineage>
</organism>
<reference evidence="2" key="2">
    <citation type="submission" date="2020-09" db="EMBL/GenBank/DDBJ databases">
        <authorList>
            <person name="Sun Q."/>
            <person name="Ohkuma M."/>
        </authorList>
    </citation>
    <scope>NUCLEOTIDE SEQUENCE</scope>
    <source>
        <strain evidence="2">JCM 4654</strain>
    </source>
</reference>
<dbReference type="AlphaFoldDB" id="A0A918Y6M5"/>
<reference evidence="2" key="1">
    <citation type="journal article" date="2014" name="Int. J. Syst. Evol. Microbiol.">
        <title>Complete genome sequence of Corynebacterium casei LMG S-19264T (=DSM 44701T), isolated from a smear-ripened cheese.</title>
        <authorList>
            <consortium name="US DOE Joint Genome Institute (JGI-PGF)"/>
            <person name="Walter F."/>
            <person name="Albersmeier A."/>
            <person name="Kalinowski J."/>
            <person name="Ruckert C."/>
        </authorList>
    </citation>
    <scope>NUCLEOTIDE SEQUENCE</scope>
    <source>
        <strain evidence="2">JCM 4654</strain>
    </source>
</reference>
<feature type="region of interest" description="Disordered" evidence="1">
    <location>
        <begin position="1"/>
        <end position="80"/>
    </location>
</feature>